<evidence type="ECO:0000313" key="3">
    <source>
        <dbReference type="Proteomes" id="UP000031465"/>
    </source>
</evidence>
<reference evidence="2 3" key="1">
    <citation type="journal article" date="2014" name="Mol. Biol. Evol.">
        <title>Massive expansion of Ubiquitination-related gene families within the Chlamydiae.</title>
        <authorList>
            <person name="Domman D."/>
            <person name="Collingro A."/>
            <person name="Lagkouvardos I."/>
            <person name="Gehre L."/>
            <person name="Weinmaier T."/>
            <person name="Rattei T."/>
            <person name="Subtil A."/>
            <person name="Horn M."/>
        </authorList>
    </citation>
    <scope>NUCLEOTIDE SEQUENCE [LARGE SCALE GENOMIC DNA]</scope>
    <source>
        <strain evidence="2 3">EI2</strain>
    </source>
</reference>
<dbReference type="GO" id="GO:0006396">
    <property type="term" value="P:RNA processing"/>
    <property type="evidence" value="ECO:0007669"/>
    <property type="project" value="InterPro"/>
</dbReference>
<organism evidence="2 3">
    <name type="scientific">Candidatus Protochlamydia amoebophila</name>
    <dbReference type="NCBI Taxonomy" id="362787"/>
    <lineage>
        <taxon>Bacteria</taxon>
        <taxon>Pseudomonadati</taxon>
        <taxon>Chlamydiota</taxon>
        <taxon>Chlamydiia</taxon>
        <taxon>Parachlamydiales</taxon>
        <taxon>Parachlamydiaceae</taxon>
        <taxon>Candidatus Protochlamydia</taxon>
    </lineage>
</organism>
<dbReference type="EMBL" id="JSAN01000014">
    <property type="protein sequence ID" value="KIC74179.1"/>
    <property type="molecule type" value="Genomic_DNA"/>
</dbReference>
<evidence type="ECO:0000313" key="2">
    <source>
        <dbReference type="EMBL" id="KIC74179.1"/>
    </source>
</evidence>
<keyword evidence="1" id="KW-1133">Transmembrane helix</keyword>
<sequence>MPAKFINDRSQLLNLSYSPLENKDNPPTKVHEGHTYVKIGKIKTNSSAWVRVAYAIKGIITLAFACLLLPLLFPSFRSSLSHTWSQFWNSSKNTSIYLKENLLPATESSGSSQIGGLNKAKSTTDLPVTDVPSSNAAISIQEARKLKEQGRYFETAIFYQKFLEGNPKDAPLRVEYAEVLKKQGEEHTKELRKLYEEGLKLLPNDMTVLFNHAKFNIKDEEAERDYKKALEKNSDNAEVRVTYAKLLIKRYEDTKSDLLDGGESIKEEVLDIYKSGLQRQPKHPLLLLKYAEFLIKHLNQTQEAVDCYQNAQIDSSNIDFHVSYANILPGYLQEMAQEIYQRCLDQQPSNALLLLSYAKFLRDYVQDINVDEILFYGERALAISPNSVEVYIHYGNLLSSIDPAKSLSVLEKGLGLQPCDQTLLKNYENACQRLNYSEKAAERYQRAFAIDSDNNKFFFKFIKFIDENQRLVLIEKLVQRQPENPPILSLYGGFLIGKSRQSTAINEKMQNLGLSQLKNALKLAPTNLDVVLFYAEILQQIERYEEAAEQCQRIINLDLSLTDIMRAKYFEILKKLNQKSKIEVYYQRFLKNHSDLSLHEEYIKWLICQNRMQDALNELEKTLNYQMQYDKYIHLLTDILSNRGKIAEEEFNETCENYLLGKIAEQPQNTILKWFLARFLEEKNQFDKAVEEYKGILKLHPHLSKIQAKYVELLEKKESWDALEVYAESLDQNHPQDACMIVQIINIFKDEDEFERVIRLYEKILLILSNAQLNDYENFLYRIHDDRTTLEALHEFKCKKYPTIENLESYGCFLIDRQSEERIAEIYLRLLRTNAESMQSKSLQKNYFSVLEELNQHDKIQKFFEDLCQTYPTIDNLEHYINYLTKQPNFDERKITQLQNKLIDCYKKKLRDSSVRENYSKYSQIRQNYFSLLVRTGQQTQLYNYFENENRYYEGKSTIQPQLLKDYGLMLADWSAHVKEEKKLSLIQKSVDLLAKALEKADAQLYLDLINTFPEQLLKLNQLDKIENFYRKGLALNPHSIPMRSHYAKYLKDNQNFERALTEFLLIIEKVKASRNVWDISIYYLEAAHTLEQLNRIEEAASYYKKYGKLSLYHKDRKYQEFKKQKSDLLANAADLP</sequence>
<name>A0A0C1HA08_9BACT</name>
<accession>A0A0C1HA08</accession>
<keyword evidence="1" id="KW-0472">Membrane</keyword>
<dbReference type="InterPro" id="IPR052384">
    <property type="entry name" value="TMTC_O-mannosyltransferase"/>
</dbReference>
<dbReference type="PATRIC" id="fig|362787.3.peg.198"/>
<dbReference type="PANTHER" id="PTHR44216">
    <property type="entry name" value="PROTEIN O-MANNOSYL-TRANSFERASE TMTC2"/>
    <property type="match status" value="1"/>
</dbReference>
<keyword evidence="1" id="KW-0812">Transmembrane</keyword>
<dbReference type="AlphaFoldDB" id="A0A0C1HA08"/>
<dbReference type="InterPro" id="IPR003107">
    <property type="entry name" value="HAT"/>
</dbReference>
<dbReference type="Gene3D" id="1.25.40.10">
    <property type="entry name" value="Tetratricopeptide repeat domain"/>
    <property type="match status" value="5"/>
</dbReference>
<evidence type="ECO:0000256" key="1">
    <source>
        <dbReference type="SAM" id="Phobius"/>
    </source>
</evidence>
<dbReference type="RefSeq" id="WP_039356113.1">
    <property type="nucleotide sequence ID" value="NZ_JSAN01000014.1"/>
</dbReference>
<dbReference type="SMART" id="SM00386">
    <property type="entry name" value="HAT"/>
    <property type="match status" value="11"/>
</dbReference>
<comment type="caution">
    <text evidence="2">The sequence shown here is derived from an EMBL/GenBank/DDBJ whole genome shotgun (WGS) entry which is preliminary data.</text>
</comment>
<dbReference type="GO" id="GO:0016740">
    <property type="term" value="F:transferase activity"/>
    <property type="evidence" value="ECO:0007669"/>
    <property type="project" value="UniProtKB-KW"/>
</dbReference>
<dbReference type="InterPro" id="IPR011990">
    <property type="entry name" value="TPR-like_helical_dom_sf"/>
</dbReference>
<dbReference type="SUPFAM" id="SSF48452">
    <property type="entry name" value="TPR-like"/>
    <property type="match status" value="3"/>
</dbReference>
<dbReference type="Proteomes" id="UP000031465">
    <property type="component" value="Unassembled WGS sequence"/>
</dbReference>
<gene>
    <name evidence="2" type="ORF">DB44_AP00330</name>
</gene>
<dbReference type="PANTHER" id="PTHR44216:SF3">
    <property type="entry name" value="PROTEIN O-MANNOSYL-TRANSFERASE TMTC2"/>
    <property type="match status" value="1"/>
</dbReference>
<feature type="transmembrane region" description="Helical" evidence="1">
    <location>
        <begin position="48"/>
        <end position="73"/>
    </location>
</feature>
<protein>
    <submittedName>
        <fullName evidence="2">Putative O-linked N-acetylglucosamine transferase</fullName>
    </submittedName>
</protein>
<keyword evidence="2" id="KW-0808">Transferase</keyword>
<proteinExistence type="predicted"/>